<sequence length="505" mass="50326">MKKINFWMASAAAMVLAAMAGCGGGGDGGDTHLPPTLSATLPTTATAGVPVTISGITTTNTTALTVDWGDGTQDAPAAVPTSLTHTYASTATCVKAGSCTIELAVLGWGPAVEKTGTVVVGPAPTLTATLPATGTAGVPYTVTGVAAANGTALSVDWGDGVKETPATSSTSLTHTYATSGSYAIDMVLTGNNGSSAEQKGGVTIVDPAVLALSATLPTSGVTGTAVTITGITATNGTVLAVDWGDLTTDIADVNSTSLTHTYAATGSYTIGMTLTGPAGSKPVVKSGSITIDTPELFINRYISGSGNNKALEIYNPTGHAVNLSSYVVELWSNGRGPAYTTPVATGATPTAALHLSGTLAPGATQLIVNYQAALTGLTSVAGSISGRNDNPTLTFDVTAFNGDDVVLLLKSATADTGVAPRACARDTSGVTSCTVIDSFGVLGKRPTTGASWGGTATPAIRHTLHRKAGIGKGSVPTATAADPWWDPTGEYDVLDSDNLTGLGSR</sequence>
<evidence type="ECO:0000313" key="5">
    <source>
        <dbReference type="Proteomes" id="UP001200741"/>
    </source>
</evidence>
<dbReference type="Proteomes" id="UP001200741">
    <property type="component" value="Unassembled WGS sequence"/>
</dbReference>
<dbReference type="Gene3D" id="2.60.40.10">
    <property type="entry name" value="Immunoglobulins"/>
    <property type="match status" value="2"/>
</dbReference>
<dbReference type="PROSITE" id="PS51257">
    <property type="entry name" value="PROKAR_LIPOPROTEIN"/>
    <property type="match status" value="1"/>
</dbReference>
<organism evidence="4 5">
    <name type="scientific">Pelomonas cellulosilytica</name>
    <dbReference type="NCBI Taxonomy" id="2906762"/>
    <lineage>
        <taxon>Bacteria</taxon>
        <taxon>Pseudomonadati</taxon>
        <taxon>Pseudomonadota</taxon>
        <taxon>Betaproteobacteria</taxon>
        <taxon>Burkholderiales</taxon>
        <taxon>Sphaerotilaceae</taxon>
        <taxon>Roseateles</taxon>
    </lineage>
</organism>
<gene>
    <name evidence="4" type="ORF">LXT13_06440</name>
</gene>
<dbReference type="CDD" id="cd00146">
    <property type="entry name" value="PKD"/>
    <property type="match status" value="1"/>
</dbReference>
<dbReference type="InterPro" id="IPR022409">
    <property type="entry name" value="PKD/Chitinase_dom"/>
</dbReference>
<evidence type="ECO:0000259" key="3">
    <source>
        <dbReference type="PROSITE" id="PS51841"/>
    </source>
</evidence>
<dbReference type="PROSITE" id="PS51841">
    <property type="entry name" value="LTD"/>
    <property type="match status" value="1"/>
</dbReference>
<proteinExistence type="predicted"/>
<feature type="domain" description="PKD" evidence="2">
    <location>
        <begin position="217"/>
        <end position="280"/>
    </location>
</feature>
<dbReference type="SUPFAM" id="SSF49299">
    <property type="entry name" value="PKD domain"/>
    <property type="match status" value="2"/>
</dbReference>
<evidence type="ECO:0000313" key="4">
    <source>
        <dbReference type="EMBL" id="MCE4554088.1"/>
    </source>
</evidence>
<dbReference type="EMBL" id="JAJTWU010000002">
    <property type="protein sequence ID" value="MCE4554088.1"/>
    <property type="molecule type" value="Genomic_DNA"/>
</dbReference>
<name>A0ABS8XSD5_9BURK</name>
<feature type="domain" description="PKD" evidence="2">
    <location>
        <begin position="123"/>
        <end position="196"/>
    </location>
</feature>
<dbReference type="InterPro" id="IPR035986">
    <property type="entry name" value="PKD_dom_sf"/>
</dbReference>
<dbReference type="InterPro" id="IPR000601">
    <property type="entry name" value="PKD_dom"/>
</dbReference>
<dbReference type="Pfam" id="PF00932">
    <property type="entry name" value="LTD"/>
    <property type="match status" value="1"/>
</dbReference>
<dbReference type="InterPro" id="IPR001322">
    <property type="entry name" value="Lamin_tail_dom"/>
</dbReference>
<feature type="signal peptide" evidence="1">
    <location>
        <begin position="1"/>
        <end position="20"/>
    </location>
</feature>
<evidence type="ECO:0000259" key="2">
    <source>
        <dbReference type="PROSITE" id="PS50093"/>
    </source>
</evidence>
<feature type="domain" description="LTD" evidence="3">
    <location>
        <begin position="280"/>
        <end position="445"/>
    </location>
</feature>
<keyword evidence="1" id="KW-0732">Signal</keyword>
<evidence type="ECO:0000256" key="1">
    <source>
        <dbReference type="SAM" id="SignalP"/>
    </source>
</evidence>
<keyword evidence="5" id="KW-1185">Reference proteome</keyword>
<dbReference type="InterPro" id="IPR013783">
    <property type="entry name" value="Ig-like_fold"/>
</dbReference>
<reference evidence="4 5" key="1">
    <citation type="submission" date="2021-12" db="EMBL/GenBank/DDBJ databases">
        <title>Genome seq of P8.</title>
        <authorList>
            <person name="Seo T."/>
        </authorList>
    </citation>
    <scope>NUCLEOTIDE SEQUENCE [LARGE SCALE GENOMIC DNA]</scope>
    <source>
        <strain evidence="4 5">P8</strain>
    </source>
</reference>
<comment type="caution">
    <text evidence="4">The sequence shown here is derived from an EMBL/GenBank/DDBJ whole genome shotgun (WGS) entry which is preliminary data.</text>
</comment>
<dbReference type="RefSeq" id="WP_233370924.1">
    <property type="nucleotide sequence ID" value="NZ_JAJTWU010000002.1"/>
</dbReference>
<feature type="chain" id="PRO_5046899344" evidence="1">
    <location>
        <begin position="21"/>
        <end position="505"/>
    </location>
</feature>
<dbReference type="SMART" id="SM00089">
    <property type="entry name" value="PKD"/>
    <property type="match status" value="2"/>
</dbReference>
<protein>
    <submittedName>
        <fullName evidence="4">Lamin tail domain-containing protein</fullName>
    </submittedName>
</protein>
<dbReference type="PROSITE" id="PS50093">
    <property type="entry name" value="PKD"/>
    <property type="match status" value="2"/>
</dbReference>
<accession>A0ABS8XSD5</accession>